<dbReference type="GO" id="GO:0009306">
    <property type="term" value="P:protein secretion"/>
    <property type="evidence" value="ECO:0007669"/>
    <property type="project" value="InterPro"/>
</dbReference>
<protein>
    <submittedName>
        <fullName evidence="8">Flagellar biosynthetic protein FliQ</fullName>
    </submittedName>
</protein>
<reference evidence="8" key="1">
    <citation type="submission" date="2023-02" db="EMBL/GenBank/DDBJ databases">
        <title>Tahibacter soli sp. nov. isolated from soil.</title>
        <authorList>
            <person name="Baek J.H."/>
            <person name="Lee J.K."/>
            <person name="Choi D.G."/>
            <person name="Jeon C.O."/>
        </authorList>
    </citation>
    <scope>NUCLEOTIDE SEQUENCE</scope>
    <source>
        <strain evidence="8">BL</strain>
    </source>
</reference>
<evidence type="ECO:0000256" key="4">
    <source>
        <dbReference type="ARBA" id="ARBA00022692"/>
    </source>
</evidence>
<accession>A0A9X3YJV9</accession>
<evidence type="ECO:0000256" key="5">
    <source>
        <dbReference type="ARBA" id="ARBA00022989"/>
    </source>
</evidence>
<comment type="subcellular location">
    <subcellularLocation>
        <location evidence="1">Cell membrane</location>
        <topology evidence="1">Multi-pass membrane protein</topology>
    </subcellularLocation>
</comment>
<sequence>MTPETAMAQLQGALQVALIVAAPMLVAALVVGVVVGLLQAATQVSEPSIAFVAKLVALMAVLAGTGAWMLARLVQFTAALIQGIPQLVG</sequence>
<dbReference type="PIRSF" id="PIRSF004669">
    <property type="entry name" value="FliQ"/>
    <property type="match status" value="1"/>
</dbReference>
<proteinExistence type="inferred from homology"/>
<keyword evidence="4 7" id="KW-0812">Transmembrane</keyword>
<dbReference type="Pfam" id="PF01313">
    <property type="entry name" value="Bac_export_3"/>
    <property type="match status" value="1"/>
</dbReference>
<evidence type="ECO:0000256" key="7">
    <source>
        <dbReference type="SAM" id="Phobius"/>
    </source>
</evidence>
<dbReference type="PANTHER" id="PTHR34040:SF8">
    <property type="entry name" value="FLAGELLAR BIOSYNTHETIC PROTEIN FLIQ"/>
    <property type="match status" value="1"/>
</dbReference>
<keyword evidence="8" id="KW-0969">Cilium</keyword>
<keyword evidence="8" id="KW-0966">Cell projection</keyword>
<evidence type="ECO:0000256" key="3">
    <source>
        <dbReference type="ARBA" id="ARBA00022475"/>
    </source>
</evidence>
<gene>
    <name evidence="8" type="ORF">OD750_009985</name>
</gene>
<evidence type="ECO:0000256" key="1">
    <source>
        <dbReference type="ARBA" id="ARBA00004651"/>
    </source>
</evidence>
<keyword evidence="5 7" id="KW-1133">Transmembrane helix</keyword>
<evidence type="ECO:0000313" key="8">
    <source>
        <dbReference type="EMBL" id="MDC8012874.1"/>
    </source>
</evidence>
<dbReference type="PANTHER" id="PTHR34040">
    <property type="entry name" value="FLAGELLAR BIOSYNTHETIC PROTEIN FLIQ"/>
    <property type="match status" value="1"/>
</dbReference>
<dbReference type="InterPro" id="IPR002191">
    <property type="entry name" value="Bac_export_3"/>
</dbReference>
<keyword evidence="9" id="KW-1185">Reference proteome</keyword>
<comment type="caution">
    <text evidence="8">The sequence shown here is derived from an EMBL/GenBank/DDBJ whole genome shotgun (WGS) entry which is preliminary data.</text>
</comment>
<dbReference type="GO" id="GO:0005886">
    <property type="term" value="C:plasma membrane"/>
    <property type="evidence" value="ECO:0007669"/>
    <property type="project" value="UniProtKB-SubCell"/>
</dbReference>
<organism evidence="8 9">
    <name type="scientific">Tahibacter soli</name>
    <dbReference type="NCBI Taxonomy" id="2983605"/>
    <lineage>
        <taxon>Bacteria</taxon>
        <taxon>Pseudomonadati</taxon>
        <taxon>Pseudomonadota</taxon>
        <taxon>Gammaproteobacteria</taxon>
        <taxon>Lysobacterales</taxon>
        <taxon>Rhodanobacteraceae</taxon>
        <taxon>Tahibacter</taxon>
    </lineage>
</organism>
<dbReference type="Proteomes" id="UP001139971">
    <property type="component" value="Unassembled WGS sequence"/>
</dbReference>
<evidence type="ECO:0000313" key="9">
    <source>
        <dbReference type="Proteomes" id="UP001139971"/>
    </source>
</evidence>
<dbReference type="RefSeq" id="WP_263545290.1">
    <property type="nucleotide sequence ID" value="NZ_JAOVZO020000014.1"/>
</dbReference>
<evidence type="ECO:0000256" key="2">
    <source>
        <dbReference type="ARBA" id="ARBA00006156"/>
    </source>
</evidence>
<name>A0A9X3YJV9_9GAMM</name>
<keyword evidence="3" id="KW-1003">Cell membrane</keyword>
<feature type="transmembrane region" description="Helical" evidence="7">
    <location>
        <begin position="49"/>
        <end position="71"/>
    </location>
</feature>
<keyword evidence="8" id="KW-0282">Flagellum</keyword>
<comment type="similarity">
    <text evidence="2">Belongs to the FliQ/MopD/SpaQ family.</text>
</comment>
<keyword evidence="6 7" id="KW-0472">Membrane</keyword>
<dbReference type="EMBL" id="JAOVZO020000014">
    <property type="protein sequence ID" value="MDC8012874.1"/>
    <property type="molecule type" value="Genomic_DNA"/>
</dbReference>
<dbReference type="PRINTS" id="PR00952">
    <property type="entry name" value="TYPE3IMQPROT"/>
</dbReference>
<dbReference type="AlphaFoldDB" id="A0A9X3YJV9"/>
<evidence type="ECO:0000256" key="6">
    <source>
        <dbReference type="ARBA" id="ARBA00023136"/>
    </source>
</evidence>
<feature type="transmembrane region" description="Helical" evidence="7">
    <location>
        <begin position="12"/>
        <end position="37"/>
    </location>
</feature>